<dbReference type="Proteomes" id="UP000241769">
    <property type="component" value="Unassembled WGS sequence"/>
</dbReference>
<accession>A0A2P6MYF4</accession>
<dbReference type="InParanoid" id="A0A2P6MYF4"/>
<dbReference type="EMBL" id="MDYQ01000304">
    <property type="protein sequence ID" value="PRP76739.1"/>
    <property type="molecule type" value="Genomic_DNA"/>
</dbReference>
<evidence type="ECO:0000313" key="4">
    <source>
        <dbReference type="Proteomes" id="UP000241769"/>
    </source>
</evidence>
<feature type="compositionally biased region" description="Polar residues" evidence="1">
    <location>
        <begin position="664"/>
        <end position="678"/>
    </location>
</feature>
<dbReference type="SUPFAM" id="SSF48371">
    <property type="entry name" value="ARM repeat"/>
    <property type="match status" value="1"/>
</dbReference>
<dbReference type="SUPFAM" id="SSF56112">
    <property type="entry name" value="Protein kinase-like (PK-like)"/>
    <property type="match status" value="1"/>
</dbReference>
<comment type="caution">
    <text evidence="3">The sequence shown here is derived from an EMBL/GenBank/DDBJ whole genome shotgun (WGS) entry which is preliminary data.</text>
</comment>
<dbReference type="PANTHER" id="PTHR12984">
    <property type="entry name" value="SCY1-RELATED S/T PROTEIN KINASE-LIKE"/>
    <property type="match status" value="1"/>
</dbReference>
<dbReference type="PANTHER" id="PTHR12984:SF3">
    <property type="entry name" value="N-TERMINAL KINASE-LIKE PROTEIN"/>
    <property type="match status" value="1"/>
</dbReference>
<dbReference type="InterPro" id="IPR011989">
    <property type="entry name" value="ARM-like"/>
</dbReference>
<proteinExistence type="predicted"/>
<keyword evidence="4" id="KW-1185">Reference proteome</keyword>
<dbReference type="Gene3D" id="1.25.10.10">
    <property type="entry name" value="Leucine-rich Repeat Variant"/>
    <property type="match status" value="1"/>
</dbReference>
<dbReference type="FunCoup" id="A0A2P6MYF4">
    <property type="interactions" value="848"/>
</dbReference>
<dbReference type="InterPro" id="IPR051177">
    <property type="entry name" value="CIK-Related_Protein"/>
</dbReference>
<evidence type="ECO:0000259" key="2">
    <source>
        <dbReference type="PROSITE" id="PS50011"/>
    </source>
</evidence>
<dbReference type="InterPro" id="IPR000719">
    <property type="entry name" value="Prot_kinase_dom"/>
</dbReference>
<feature type="compositionally biased region" description="Basic and acidic residues" evidence="1">
    <location>
        <begin position="581"/>
        <end position="594"/>
    </location>
</feature>
<dbReference type="InterPro" id="IPR016024">
    <property type="entry name" value="ARM-type_fold"/>
</dbReference>
<dbReference type="AlphaFoldDB" id="A0A2P6MYF4"/>
<reference evidence="3 4" key="1">
    <citation type="journal article" date="2018" name="Genome Biol. Evol.">
        <title>Multiple Roots of Fruiting Body Formation in Amoebozoa.</title>
        <authorList>
            <person name="Hillmann F."/>
            <person name="Forbes G."/>
            <person name="Novohradska S."/>
            <person name="Ferling I."/>
            <person name="Riege K."/>
            <person name="Groth M."/>
            <person name="Westermann M."/>
            <person name="Marz M."/>
            <person name="Spaller T."/>
            <person name="Winckler T."/>
            <person name="Schaap P."/>
            <person name="Glockner G."/>
        </authorList>
    </citation>
    <scope>NUCLEOTIDE SEQUENCE [LARGE SCALE GENOMIC DNA]</scope>
    <source>
        <strain evidence="3 4">Jena</strain>
    </source>
</reference>
<dbReference type="Pfam" id="PF00069">
    <property type="entry name" value="Pkinase"/>
    <property type="match status" value="1"/>
</dbReference>
<gene>
    <name evidence="3" type="ORF">PROFUN_11742</name>
</gene>
<feature type="compositionally biased region" description="Acidic residues" evidence="1">
    <location>
        <begin position="652"/>
        <end position="661"/>
    </location>
</feature>
<sequence>MFKWILGGPTKDFPFEVKEEIVGYEGKAWRLNRGSRKSDGSPVTVLSFDSKKNSHRAPCASNYFKRLRTLRHPNILTYIDGFEDETTGVTIVTEAVKPLTEYLQEIAEYPSALIWGIYQLTKALSFLKTAKMIHGNLTIENIFVTQAGDWKLGGFDLISPFADTTSLIRNSGFTSFIPNKYKSPEYVKNNWTPLDEDNLSCIDVWMLACLIYELYNGKYEKMEELKRPGNIPKDLLPVYQKMLHSNPDNRIEPAEILTSSYFQNNYVETCLFLEEMALKDAAEKEKFFRKLESHVETFPISCSKYKILPHLVNALDLGTASSKILVIVLKIAKQLSNEEYNSKVTPSVIRWFASNDRAFRSNLLQNLDQFIEYLPNSVVDGEIFNNICGGFMDTSPGLRELTVKSMMLLVPKLSEKTITTQMLKYFAKLQMDEEPGIRTNTTICLAKIAGHIPHATRQKVLVPAFCRSLKDPYSRARVAGVMSFMVTQNYYTKEDMAGKIVPNLSLCMIDPEKEGAFQAVQDFVNKLKTISETGKEENIAEASMVQPTVLSWLSKRIYGGEAEKGQSSAPNGSNTSPIVEKQQEKTETPTRDTPTRTTTLPSKGGMKVNKKETSSDGWGEDDDDDFFEKPQNKNPPPKKVEKKTTAPSSDGWGDDDDDDFAEFGSTTKKSTRELTSSPKKVERVTKREDKKEEEREEKKEEKKGKGGWSDDEWEDFEVTTTRASKLDGAQSRKTKKGF</sequence>
<protein>
    <recommendedName>
        <fullName evidence="2">Protein kinase domain-containing protein</fullName>
    </recommendedName>
</protein>
<feature type="compositionally biased region" description="Basic and acidic residues" evidence="1">
    <location>
        <begin position="679"/>
        <end position="704"/>
    </location>
</feature>
<dbReference type="STRING" id="1890364.A0A2P6MYF4"/>
<dbReference type="GO" id="GO:0005524">
    <property type="term" value="F:ATP binding"/>
    <property type="evidence" value="ECO:0007669"/>
    <property type="project" value="InterPro"/>
</dbReference>
<feature type="compositionally biased region" description="Polar residues" evidence="1">
    <location>
        <begin position="565"/>
        <end position="577"/>
    </location>
</feature>
<evidence type="ECO:0000256" key="1">
    <source>
        <dbReference type="SAM" id="MobiDB-lite"/>
    </source>
</evidence>
<dbReference type="InterPro" id="IPR011009">
    <property type="entry name" value="Kinase-like_dom_sf"/>
</dbReference>
<dbReference type="SMART" id="SM00220">
    <property type="entry name" value="S_TKc"/>
    <property type="match status" value="1"/>
</dbReference>
<dbReference type="PROSITE" id="PS50011">
    <property type="entry name" value="PROTEIN_KINASE_DOM"/>
    <property type="match status" value="1"/>
</dbReference>
<evidence type="ECO:0000313" key="3">
    <source>
        <dbReference type="EMBL" id="PRP76739.1"/>
    </source>
</evidence>
<dbReference type="Gene3D" id="1.10.510.10">
    <property type="entry name" value="Transferase(Phosphotransferase) domain 1"/>
    <property type="match status" value="1"/>
</dbReference>
<dbReference type="GO" id="GO:0004672">
    <property type="term" value="F:protein kinase activity"/>
    <property type="evidence" value="ECO:0007669"/>
    <property type="project" value="InterPro"/>
</dbReference>
<feature type="domain" description="Protein kinase" evidence="2">
    <location>
        <begin position="17"/>
        <end position="262"/>
    </location>
</feature>
<dbReference type="OrthoDB" id="447103at2759"/>
<organism evidence="3 4">
    <name type="scientific">Planoprotostelium fungivorum</name>
    <dbReference type="NCBI Taxonomy" id="1890364"/>
    <lineage>
        <taxon>Eukaryota</taxon>
        <taxon>Amoebozoa</taxon>
        <taxon>Evosea</taxon>
        <taxon>Variosea</taxon>
        <taxon>Cavosteliida</taxon>
        <taxon>Cavosteliaceae</taxon>
        <taxon>Planoprotostelium</taxon>
    </lineage>
</organism>
<name>A0A2P6MYF4_9EUKA</name>
<dbReference type="Gene3D" id="3.30.200.20">
    <property type="entry name" value="Phosphorylase Kinase, domain 1"/>
    <property type="match status" value="1"/>
</dbReference>
<feature type="region of interest" description="Disordered" evidence="1">
    <location>
        <begin position="561"/>
        <end position="738"/>
    </location>
</feature>